<evidence type="ECO:0000313" key="3">
    <source>
        <dbReference type="Proteomes" id="UP000005237"/>
    </source>
</evidence>
<dbReference type="Pfam" id="PF00078">
    <property type="entry name" value="RVT_1"/>
    <property type="match status" value="1"/>
</dbReference>
<keyword evidence="3" id="KW-1185">Reference proteome</keyword>
<dbReference type="InterPro" id="IPR000477">
    <property type="entry name" value="RT_dom"/>
</dbReference>
<dbReference type="SUPFAM" id="SSF56672">
    <property type="entry name" value="DNA/RNA polymerases"/>
    <property type="match status" value="1"/>
</dbReference>
<reference evidence="2" key="2">
    <citation type="submission" date="2022-06" db="UniProtKB">
        <authorList>
            <consortium name="EnsemblMetazoa"/>
        </authorList>
    </citation>
    <scope>IDENTIFICATION</scope>
    <source>
        <strain evidence="2">DF5081</strain>
    </source>
</reference>
<organism evidence="2 3">
    <name type="scientific">Caenorhabditis japonica</name>
    <dbReference type="NCBI Taxonomy" id="281687"/>
    <lineage>
        <taxon>Eukaryota</taxon>
        <taxon>Metazoa</taxon>
        <taxon>Ecdysozoa</taxon>
        <taxon>Nematoda</taxon>
        <taxon>Chromadorea</taxon>
        <taxon>Rhabditida</taxon>
        <taxon>Rhabditina</taxon>
        <taxon>Rhabditomorpha</taxon>
        <taxon>Rhabditoidea</taxon>
        <taxon>Rhabditidae</taxon>
        <taxon>Peloderinae</taxon>
        <taxon>Caenorhabditis</taxon>
    </lineage>
</organism>
<dbReference type="Proteomes" id="UP000005237">
    <property type="component" value="Unassembled WGS sequence"/>
</dbReference>
<dbReference type="PANTHER" id="PTHR19446">
    <property type="entry name" value="REVERSE TRANSCRIPTASES"/>
    <property type="match status" value="1"/>
</dbReference>
<reference evidence="3" key="1">
    <citation type="submission" date="2010-08" db="EMBL/GenBank/DDBJ databases">
        <authorList>
            <consortium name="Caenorhabditis japonica Sequencing Consortium"/>
            <person name="Wilson R.K."/>
        </authorList>
    </citation>
    <scope>NUCLEOTIDE SEQUENCE [LARGE SCALE GENOMIC DNA]</scope>
    <source>
        <strain evidence="3">DF5081</strain>
    </source>
</reference>
<name>A0A8R1ID67_CAEJA</name>
<evidence type="ECO:0000313" key="2">
    <source>
        <dbReference type="EnsemblMetazoa" id="CJA24056.1"/>
    </source>
</evidence>
<dbReference type="EnsemblMetazoa" id="CJA24056.1">
    <property type="protein sequence ID" value="CJA24056.1"/>
    <property type="gene ID" value="WBGene00179628"/>
</dbReference>
<sequence length="271" mass="30648">MIAITKVRTRSKERPDGSTIYNRPEIRKLVFTHFSNLYAATTHEPRSRYTHPDDPEIFQHEAEHAIVASKTNISPGPDQITMLQLKLGIKSIAPHLTASLNQVLTNERTPEDWKTVKIFLLPKTTKRKKLKDYRPVALSSITSKLFTKILTKRVTAKSEDYLEESQAGFRRGKGCADNIQVVSQMWVKCAQFKIPLLSVFLDFTCAFDNVNWTNVSKVLNNLQIERNVIRALNNSNSSAIGELNVPNKNMKIKRGVRQGDSSSPLLFALAL</sequence>
<protein>
    <submittedName>
        <fullName evidence="2">Reverse transcriptase domain-containing protein</fullName>
    </submittedName>
</protein>
<dbReference type="AlphaFoldDB" id="A0A8R1ID67"/>
<proteinExistence type="predicted"/>
<evidence type="ECO:0000259" key="1">
    <source>
        <dbReference type="PROSITE" id="PS50878"/>
    </source>
</evidence>
<feature type="domain" description="Reverse transcriptase" evidence="1">
    <location>
        <begin position="102"/>
        <end position="271"/>
    </location>
</feature>
<accession>A0A8R1ID67</accession>
<dbReference type="InterPro" id="IPR043502">
    <property type="entry name" value="DNA/RNA_pol_sf"/>
</dbReference>
<dbReference type="CDD" id="cd01650">
    <property type="entry name" value="RT_nLTR_like"/>
    <property type="match status" value="1"/>
</dbReference>
<dbReference type="PROSITE" id="PS50878">
    <property type="entry name" value="RT_POL"/>
    <property type="match status" value="1"/>
</dbReference>